<dbReference type="CDD" id="cd01412">
    <property type="entry name" value="SIRT5_Af1_CobB"/>
    <property type="match status" value="1"/>
</dbReference>
<comment type="function">
    <text evidence="3">NAD-dependent lysine deacetylase and desuccinylase that specifically removes acetyl and succinyl groups on target proteins. Modulates the activities of several proteins which are inactive in their acylated form.</text>
</comment>
<gene>
    <name evidence="3" type="primary">cobB</name>
    <name evidence="6" type="ORF">BBC0178_020570</name>
</gene>
<dbReference type="Gene3D" id="3.40.50.1220">
    <property type="entry name" value="TPP-binding domain"/>
    <property type="match status" value="1"/>
</dbReference>
<dbReference type="EMBL" id="CP015820">
    <property type="protein sequence ID" value="AQT43488.1"/>
    <property type="molecule type" value="Genomic_DNA"/>
</dbReference>
<keyword evidence="7" id="KW-1185">Reference proteome</keyword>
<dbReference type="Gene3D" id="3.30.1600.10">
    <property type="entry name" value="SIR2/SIRT2 'Small Domain"/>
    <property type="match status" value="1"/>
</dbReference>
<comment type="catalytic activity">
    <reaction evidence="3">
        <text>N(6)-acetyl-L-lysyl-[protein] + NAD(+) + H2O = 2''-O-acetyl-ADP-D-ribose + nicotinamide + L-lysyl-[protein]</text>
        <dbReference type="Rhea" id="RHEA:43636"/>
        <dbReference type="Rhea" id="RHEA-COMP:9752"/>
        <dbReference type="Rhea" id="RHEA-COMP:10731"/>
        <dbReference type="ChEBI" id="CHEBI:15377"/>
        <dbReference type="ChEBI" id="CHEBI:17154"/>
        <dbReference type="ChEBI" id="CHEBI:29969"/>
        <dbReference type="ChEBI" id="CHEBI:57540"/>
        <dbReference type="ChEBI" id="CHEBI:61930"/>
        <dbReference type="ChEBI" id="CHEBI:83767"/>
        <dbReference type="EC" id="2.3.1.286"/>
    </reaction>
</comment>
<dbReference type="PANTHER" id="PTHR11085:SF4">
    <property type="entry name" value="NAD-DEPENDENT PROTEIN DEACYLASE"/>
    <property type="match status" value="1"/>
</dbReference>
<dbReference type="GO" id="GO:0005737">
    <property type="term" value="C:cytoplasm"/>
    <property type="evidence" value="ECO:0007669"/>
    <property type="project" value="UniProtKB-SubCell"/>
</dbReference>
<feature type="binding site" evidence="3">
    <location>
        <begin position="176"/>
        <end position="178"/>
    </location>
    <ligand>
        <name>NAD(+)</name>
        <dbReference type="ChEBI" id="CHEBI:57540"/>
    </ligand>
</feature>
<name>A0A1U9MDU1_9HYPH</name>
<comment type="cofactor">
    <cofactor evidence="3">
        <name>Zn(2+)</name>
        <dbReference type="ChEBI" id="CHEBI:29105"/>
    </cofactor>
    <text evidence="3">Binds 1 zinc ion per subunit.</text>
</comment>
<dbReference type="GO" id="GO:0008270">
    <property type="term" value="F:zinc ion binding"/>
    <property type="evidence" value="ECO:0007669"/>
    <property type="project" value="UniProtKB-UniRule"/>
</dbReference>
<comment type="catalytic activity">
    <reaction evidence="3">
        <text>N(6)-succinyl-L-lysyl-[protein] + NAD(+) + H2O = 2''-O-succinyl-ADP-D-ribose + nicotinamide + L-lysyl-[protein]</text>
        <dbReference type="Rhea" id="RHEA:47668"/>
        <dbReference type="Rhea" id="RHEA-COMP:9752"/>
        <dbReference type="Rhea" id="RHEA-COMP:11877"/>
        <dbReference type="ChEBI" id="CHEBI:15377"/>
        <dbReference type="ChEBI" id="CHEBI:17154"/>
        <dbReference type="ChEBI" id="CHEBI:29969"/>
        <dbReference type="ChEBI" id="CHEBI:57540"/>
        <dbReference type="ChEBI" id="CHEBI:87830"/>
        <dbReference type="ChEBI" id="CHEBI:87832"/>
    </reaction>
</comment>
<dbReference type="SUPFAM" id="SSF52467">
    <property type="entry name" value="DHS-like NAD/FAD-binding domain"/>
    <property type="match status" value="1"/>
</dbReference>
<organism evidence="6 7">
    <name type="scientific">Bartonella apihabitans</name>
    <dbReference type="NCBI Taxonomy" id="2750929"/>
    <lineage>
        <taxon>Bacteria</taxon>
        <taxon>Pseudomonadati</taxon>
        <taxon>Pseudomonadota</taxon>
        <taxon>Alphaproteobacteria</taxon>
        <taxon>Hyphomicrobiales</taxon>
        <taxon>Bartonellaceae</taxon>
        <taxon>Bartonella</taxon>
    </lineage>
</organism>
<dbReference type="Proteomes" id="UP000189660">
    <property type="component" value="Chromosome"/>
</dbReference>
<accession>A0A1U9MDU1</accession>
<evidence type="ECO:0000256" key="2">
    <source>
        <dbReference type="ARBA" id="ARBA00023027"/>
    </source>
</evidence>
<comment type="domain">
    <text evidence="3">2 residues (Tyr-56 and Arg-59) present in a large hydrophobic pocket are probably involved in substrate specificity. They are important for desuccinylation activity, but dispensable for deacetylation activity.</text>
</comment>
<dbReference type="GO" id="GO:0070403">
    <property type="term" value="F:NAD+ binding"/>
    <property type="evidence" value="ECO:0007669"/>
    <property type="project" value="UniProtKB-UniRule"/>
</dbReference>
<feature type="active site" description="Proton acceptor" evidence="3 4">
    <location>
        <position position="109"/>
    </location>
</feature>
<dbReference type="PANTHER" id="PTHR11085">
    <property type="entry name" value="NAD-DEPENDENT PROTEIN DEACYLASE SIRTUIN-5, MITOCHONDRIAL-RELATED"/>
    <property type="match status" value="1"/>
</dbReference>
<keyword evidence="6" id="KW-0378">Hydrolase</keyword>
<dbReference type="GO" id="GO:0017136">
    <property type="term" value="F:histone deacetylase activity, NAD-dependent"/>
    <property type="evidence" value="ECO:0007669"/>
    <property type="project" value="TreeGrafter"/>
</dbReference>
<comment type="similarity">
    <text evidence="3">Belongs to the sirtuin family. Class III subfamily.</text>
</comment>
<evidence type="ECO:0000259" key="5">
    <source>
        <dbReference type="PROSITE" id="PS50305"/>
    </source>
</evidence>
<evidence type="ECO:0000313" key="7">
    <source>
        <dbReference type="Proteomes" id="UP000189660"/>
    </source>
</evidence>
<dbReference type="InterPro" id="IPR003000">
    <property type="entry name" value="Sirtuin"/>
</dbReference>
<keyword evidence="3 4" id="KW-0862">Zinc</keyword>
<feature type="binding site" evidence="3">
    <location>
        <begin position="202"/>
        <end position="204"/>
    </location>
    <ligand>
        <name>NAD(+)</name>
        <dbReference type="ChEBI" id="CHEBI:57540"/>
    </ligand>
</feature>
<evidence type="ECO:0000313" key="6">
    <source>
        <dbReference type="EMBL" id="AQT43488.1"/>
    </source>
</evidence>
<dbReference type="GO" id="GO:0036054">
    <property type="term" value="F:protein-malonyllysine demalonylase activity"/>
    <property type="evidence" value="ECO:0007669"/>
    <property type="project" value="InterPro"/>
</dbReference>
<feature type="binding site" evidence="3 4">
    <location>
        <position position="139"/>
    </location>
    <ligand>
        <name>Zn(2+)</name>
        <dbReference type="ChEBI" id="CHEBI:29105"/>
    </ligand>
</feature>
<feature type="domain" description="Deacetylase sirtuin-type" evidence="5">
    <location>
        <begin position="1"/>
        <end position="235"/>
    </location>
</feature>
<dbReference type="InterPro" id="IPR050134">
    <property type="entry name" value="NAD-dep_sirtuin_deacylases"/>
</dbReference>
<proteinExistence type="inferred from homology"/>
<feature type="binding site" evidence="3">
    <location>
        <position position="59"/>
    </location>
    <ligand>
        <name>substrate</name>
    </ligand>
</feature>
<comment type="subcellular location">
    <subcellularLocation>
        <location evidence="3">Cytoplasm</location>
    </subcellularLocation>
</comment>
<evidence type="ECO:0000256" key="1">
    <source>
        <dbReference type="ARBA" id="ARBA00022679"/>
    </source>
</evidence>
<feature type="binding site" evidence="3 4">
    <location>
        <position position="120"/>
    </location>
    <ligand>
        <name>Zn(2+)</name>
        <dbReference type="ChEBI" id="CHEBI:29105"/>
    </ligand>
</feature>
<dbReference type="GO" id="GO:0036055">
    <property type="term" value="F:protein-succinyllysine desuccinylase activity"/>
    <property type="evidence" value="ECO:0007669"/>
    <property type="project" value="UniProtKB-UniRule"/>
</dbReference>
<feature type="binding site" evidence="3">
    <location>
        <position position="56"/>
    </location>
    <ligand>
        <name>substrate</name>
    </ligand>
</feature>
<feature type="binding site" evidence="3">
    <location>
        <begin position="12"/>
        <end position="31"/>
    </location>
    <ligand>
        <name>NAD(+)</name>
        <dbReference type="ChEBI" id="CHEBI:57540"/>
    </ligand>
</feature>
<evidence type="ECO:0000256" key="3">
    <source>
        <dbReference type="HAMAP-Rule" id="MF_01121"/>
    </source>
</evidence>
<feature type="binding site" evidence="3">
    <location>
        <position position="221"/>
    </location>
    <ligand>
        <name>NAD(+)</name>
        <dbReference type="ChEBI" id="CHEBI:57540"/>
    </ligand>
</feature>
<dbReference type="InterPro" id="IPR026590">
    <property type="entry name" value="Ssirtuin_cat_dom"/>
</dbReference>
<dbReference type="Pfam" id="PF02146">
    <property type="entry name" value="SIR2"/>
    <property type="match status" value="1"/>
</dbReference>
<protein>
    <recommendedName>
        <fullName evidence="3">NAD-dependent protein deacylase</fullName>
        <ecNumber evidence="3">2.3.1.286</ecNumber>
    </recommendedName>
    <alternativeName>
        <fullName evidence="3">Regulatory protein SIR2 homolog</fullName>
    </alternativeName>
</protein>
<dbReference type="InterPro" id="IPR026591">
    <property type="entry name" value="Sirtuin_cat_small_dom_sf"/>
</dbReference>
<sequence>MNITPNIVILTGAGISAESGLETFRGSDGTWNKYKVEDVATPEGFARSPDLVNNFYNKRRHDAANARPNKAHLALAKLEKNFPHSFLLVTQNVDDLHERAGSKNVLHMHGTLNHVLCLTCHKRAEWKGDVTAESICPHCHAKASLRPDIVWFGEIPFYMEKIEKALSQADIFAAIGTSGLVYPAAGFVGLARQAGAECFEINLATNPATYELFDEVISGPATKTAPDFVDNLIAKYSQVTD</sequence>
<keyword evidence="3" id="KW-0963">Cytoplasm</keyword>
<keyword evidence="2 3" id="KW-0520">NAD</keyword>
<dbReference type="InterPro" id="IPR027546">
    <property type="entry name" value="Sirtuin_class_III"/>
</dbReference>
<feature type="binding site" evidence="3 4">
    <location>
        <position position="117"/>
    </location>
    <ligand>
        <name>Zn(2+)</name>
        <dbReference type="ChEBI" id="CHEBI:29105"/>
    </ligand>
</feature>
<dbReference type="OrthoDB" id="9800582at2"/>
<keyword evidence="3 4" id="KW-0479">Metal-binding</keyword>
<dbReference type="HAMAP" id="MF_01121">
    <property type="entry name" value="Sirtuin_ClassIII"/>
    <property type="match status" value="1"/>
</dbReference>
<dbReference type="EC" id="2.3.1.286" evidence="3"/>
<feature type="binding site" evidence="3 4">
    <location>
        <position position="136"/>
    </location>
    <ligand>
        <name>Zn(2+)</name>
        <dbReference type="ChEBI" id="CHEBI:29105"/>
    </ligand>
</feature>
<dbReference type="PROSITE" id="PS50305">
    <property type="entry name" value="SIRTUIN"/>
    <property type="match status" value="1"/>
</dbReference>
<dbReference type="KEGG" id="bapa:BBC0178_020570"/>
<dbReference type="RefSeq" id="WP_078040109.1">
    <property type="nucleotide sequence ID" value="NZ_CP015820.1"/>
</dbReference>
<reference evidence="6 7" key="1">
    <citation type="submission" date="2016-11" db="EMBL/GenBank/DDBJ databases">
        <title>Comparative genomics of Bartonella apis.</title>
        <authorList>
            <person name="Engel P."/>
        </authorList>
    </citation>
    <scope>NUCLEOTIDE SEQUENCE [LARGE SCALE GENOMIC DNA]</scope>
    <source>
        <strain evidence="6 7">BBC0178</strain>
    </source>
</reference>
<keyword evidence="1" id="KW-0808">Transferase</keyword>
<feature type="binding site" evidence="3">
    <location>
        <begin position="91"/>
        <end position="94"/>
    </location>
    <ligand>
        <name>NAD(+)</name>
        <dbReference type="ChEBI" id="CHEBI:57540"/>
    </ligand>
</feature>
<evidence type="ECO:0000256" key="4">
    <source>
        <dbReference type="PROSITE-ProRule" id="PRU00236"/>
    </source>
</evidence>
<dbReference type="InterPro" id="IPR029035">
    <property type="entry name" value="DHS-like_NAD/FAD-binding_dom"/>
</dbReference>
<dbReference type="AlphaFoldDB" id="A0A1U9MDU1"/>